<evidence type="ECO:0000313" key="8">
    <source>
        <dbReference type="Proteomes" id="UP001500842"/>
    </source>
</evidence>
<dbReference type="InterPro" id="IPR003439">
    <property type="entry name" value="ABC_transporter-like_ATP-bd"/>
</dbReference>
<accession>A0ABN2AIQ6</accession>
<dbReference type="Gene3D" id="3.40.50.300">
    <property type="entry name" value="P-loop containing nucleotide triphosphate hydrolases"/>
    <property type="match status" value="1"/>
</dbReference>
<dbReference type="Pfam" id="PF00005">
    <property type="entry name" value="ABC_tran"/>
    <property type="match status" value="1"/>
</dbReference>
<dbReference type="InterPro" id="IPR003593">
    <property type="entry name" value="AAA+_ATPase"/>
</dbReference>
<keyword evidence="8" id="KW-1185">Reference proteome</keyword>
<dbReference type="Proteomes" id="UP001500842">
    <property type="component" value="Unassembled WGS sequence"/>
</dbReference>
<evidence type="ECO:0000256" key="3">
    <source>
        <dbReference type="ARBA" id="ARBA00022741"/>
    </source>
</evidence>
<evidence type="ECO:0000256" key="4">
    <source>
        <dbReference type="ARBA" id="ARBA00022840"/>
    </source>
</evidence>
<keyword evidence="5" id="KW-0029">Amino-acid transport</keyword>
<comment type="similarity">
    <text evidence="1">Belongs to the ABC transporter superfamily.</text>
</comment>
<reference evidence="7 8" key="1">
    <citation type="journal article" date="2019" name="Int. J. Syst. Evol. Microbiol.">
        <title>The Global Catalogue of Microorganisms (GCM) 10K type strain sequencing project: providing services to taxonomists for standard genome sequencing and annotation.</title>
        <authorList>
            <consortium name="The Broad Institute Genomics Platform"/>
            <consortium name="The Broad Institute Genome Sequencing Center for Infectious Disease"/>
            <person name="Wu L."/>
            <person name="Ma J."/>
        </authorList>
    </citation>
    <scope>NUCLEOTIDE SEQUENCE [LARGE SCALE GENOMIC DNA]</scope>
    <source>
        <strain evidence="7 8">JCM 14942</strain>
    </source>
</reference>
<dbReference type="InterPro" id="IPR027417">
    <property type="entry name" value="P-loop_NTPase"/>
</dbReference>
<dbReference type="RefSeq" id="WP_141005717.1">
    <property type="nucleotide sequence ID" value="NZ_BAAAOR010000016.1"/>
</dbReference>
<comment type="caution">
    <text evidence="7">The sequence shown here is derived from an EMBL/GenBank/DDBJ whole genome shotgun (WGS) entry which is preliminary data.</text>
</comment>
<dbReference type="GO" id="GO:0005524">
    <property type="term" value="F:ATP binding"/>
    <property type="evidence" value="ECO:0007669"/>
    <property type="project" value="UniProtKB-KW"/>
</dbReference>
<dbReference type="PANTHER" id="PTHR43820:SF4">
    <property type="entry name" value="HIGH-AFFINITY BRANCHED-CHAIN AMINO ACID TRANSPORT ATP-BINDING PROTEIN LIVF"/>
    <property type="match status" value="1"/>
</dbReference>
<gene>
    <name evidence="7" type="ORF">GCM10009788_23310</name>
</gene>
<evidence type="ECO:0000256" key="1">
    <source>
        <dbReference type="ARBA" id="ARBA00005417"/>
    </source>
</evidence>
<dbReference type="SMART" id="SM00382">
    <property type="entry name" value="AAA"/>
    <property type="match status" value="1"/>
</dbReference>
<organism evidence="7 8">
    <name type="scientific">Nocardioides humi</name>
    <dbReference type="NCBI Taxonomy" id="449461"/>
    <lineage>
        <taxon>Bacteria</taxon>
        <taxon>Bacillati</taxon>
        <taxon>Actinomycetota</taxon>
        <taxon>Actinomycetes</taxon>
        <taxon>Propionibacteriales</taxon>
        <taxon>Nocardioidaceae</taxon>
        <taxon>Nocardioides</taxon>
    </lineage>
</organism>
<keyword evidence="2" id="KW-0813">Transport</keyword>
<dbReference type="SUPFAM" id="SSF52540">
    <property type="entry name" value="P-loop containing nucleoside triphosphate hydrolases"/>
    <property type="match status" value="1"/>
</dbReference>
<dbReference type="InterPro" id="IPR017871">
    <property type="entry name" value="ABC_transporter-like_CS"/>
</dbReference>
<sequence>MTVLAPETGTGSVALSARGLVAGYGDLAVVRDLDVSVSPGEIVALLGPNGAGKSTTLLTLAGQLPPIAGEITWLGTPLTGALHRRARAGLGFVPEERSVIMSMSVRDNLLLGSGGIEPAVELFPELGKLLDRRAGLLSGGEQQMLTLARALARRPRVLLADELSLGLAPIIVDRLFAALRDAVGEFGIGVLLVEQQARRALDVSDRWYLMRRGEVVAAGASDGGLEEIQRLYLADHDESVAS</sequence>
<dbReference type="CDD" id="cd03224">
    <property type="entry name" value="ABC_TM1139_LivF_branched"/>
    <property type="match status" value="1"/>
</dbReference>
<protein>
    <submittedName>
        <fullName evidence="7">ABC transporter ATP-binding protein</fullName>
    </submittedName>
</protein>
<feature type="domain" description="ABC transporter" evidence="6">
    <location>
        <begin position="15"/>
        <end position="237"/>
    </location>
</feature>
<evidence type="ECO:0000313" key="7">
    <source>
        <dbReference type="EMBL" id="GAA1518599.1"/>
    </source>
</evidence>
<dbReference type="InterPro" id="IPR052156">
    <property type="entry name" value="BCAA_Transport_ATP-bd_LivF"/>
</dbReference>
<dbReference type="PANTHER" id="PTHR43820">
    <property type="entry name" value="HIGH-AFFINITY BRANCHED-CHAIN AMINO ACID TRANSPORT ATP-BINDING PROTEIN LIVF"/>
    <property type="match status" value="1"/>
</dbReference>
<dbReference type="EMBL" id="BAAAOR010000016">
    <property type="protein sequence ID" value="GAA1518599.1"/>
    <property type="molecule type" value="Genomic_DNA"/>
</dbReference>
<proteinExistence type="inferred from homology"/>
<keyword evidence="4 7" id="KW-0067">ATP-binding</keyword>
<name>A0ABN2AIQ6_9ACTN</name>
<dbReference type="PROSITE" id="PS00211">
    <property type="entry name" value="ABC_TRANSPORTER_1"/>
    <property type="match status" value="1"/>
</dbReference>
<dbReference type="PROSITE" id="PS50893">
    <property type="entry name" value="ABC_TRANSPORTER_2"/>
    <property type="match status" value="1"/>
</dbReference>
<evidence type="ECO:0000259" key="6">
    <source>
        <dbReference type="PROSITE" id="PS50893"/>
    </source>
</evidence>
<evidence type="ECO:0000256" key="5">
    <source>
        <dbReference type="ARBA" id="ARBA00022970"/>
    </source>
</evidence>
<evidence type="ECO:0000256" key="2">
    <source>
        <dbReference type="ARBA" id="ARBA00022448"/>
    </source>
</evidence>
<keyword evidence="3" id="KW-0547">Nucleotide-binding</keyword>